<accession>A0A8A7K9R2</accession>
<gene>
    <name evidence="1" type="ORF">GM661_09515</name>
</gene>
<dbReference type="Proteomes" id="UP000665020">
    <property type="component" value="Chromosome"/>
</dbReference>
<dbReference type="EMBL" id="CP046640">
    <property type="protein sequence ID" value="QTL98201.1"/>
    <property type="molecule type" value="Genomic_DNA"/>
</dbReference>
<dbReference type="KEGG" id="ifn:GM661_09515"/>
<protein>
    <submittedName>
        <fullName evidence="1">Uncharacterized protein</fullName>
    </submittedName>
</protein>
<evidence type="ECO:0000313" key="1">
    <source>
        <dbReference type="EMBL" id="QTL98201.1"/>
    </source>
</evidence>
<keyword evidence="2" id="KW-1185">Reference proteome</keyword>
<proteinExistence type="predicted"/>
<sequence length="61" mass="6622">MTKPGKITGKCGDVFVASVINQKAVNKSAQQILVAFAIQFFIELEALFGFATNQDNDKLVC</sequence>
<organism evidence="1 2">
    <name type="scientific">Iocasia fonsfrigidae</name>
    <dbReference type="NCBI Taxonomy" id="2682810"/>
    <lineage>
        <taxon>Bacteria</taxon>
        <taxon>Bacillati</taxon>
        <taxon>Bacillota</taxon>
        <taxon>Clostridia</taxon>
        <taxon>Halanaerobiales</taxon>
        <taxon>Halanaerobiaceae</taxon>
        <taxon>Iocasia</taxon>
    </lineage>
</organism>
<name>A0A8A7K9R2_9FIRM</name>
<dbReference type="AlphaFoldDB" id="A0A8A7K9R2"/>
<dbReference type="RefSeq" id="WP_230866657.1">
    <property type="nucleotide sequence ID" value="NZ_CP046640.1"/>
</dbReference>
<evidence type="ECO:0000313" key="2">
    <source>
        <dbReference type="Proteomes" id="UP000665020"/>
    </source>
</evidence>
<reference evidence="1" key="1">
    <citation type="submission" date="2019-12" db="EMBL/GenBank/DDBJ databases">
        <authorList>
            <person name="zhang j."/>
            <person name="sun C.M."/>
        </authorList>
    </citation>
    <scope>NUCLEOTIDE SEQUENCE</scope>
    <source>
        <strain evidence="1">NS-1</strain>
    </source>
</reference>